<evidence type="ECO:0000313" key="2">
    <source>
        <dbReference type="Proteomes" id="UP001202328"/>
    </source>
</evidence>
<reference evidence="1" key="1">
    <citation type="submission" date="2022-04" db="EMBL/GenBank/DDBJ databases">
        <title>A functionally conserved STORR gene fusion in Papaver species that diverged 16.8 million years ago.</title>
        <authorList>
            <person name="Catania T."/>
        </authorList>
    </citation>
    <scope>NUCLEOTIDE SEQUENCE</scope>
    <source>
        <strain evidence="1">S-188037</strain>
    </source>
</reference>
<sequence length="185" mass="20110">METKKIIAPYGTWISPITADAVSRAQKRLHGIAVDGHGHLLWVESRPTEAGRGVLVKEADKHGDEPIDITPDGFAVRTLVHEYAGEAFAVSGDTVVFSNYKDQRLYKQIIGDSVPLPITPDYGGSLVRYADGVFDLRSKSYVTVMEDHRESSLNPTATIVSVSLGGETNQEPKILVGGNDFLAFP</sequence>
<evidence type="ECO:0000313" key="1">
    <source>
        <dbReference type="EMBL" id="KAI3895892.1"/>
    </source>
</evidence>
<dbReference type="PANTHER" id="PTHR43056">
    <property type="entry name" value="PEPTIDASE S9 PROLYL OLIGOPEPTIDASE"/>
    <property type="match status" value="1"/>
</dbReference>
<name>A0AAD4XD03_9MAGN</name>
<comment type="caution">
    <text evidence="1">The sequence shown here is derived from an EMBL/GenBank/DDBJ whole genome shotgun (WGS) entry which is preliminary data.</text>
</comment>
<keyword evidence="2" id="KW-1185">Reference proteome</keyword>
<dbReference type="SUPFAM" id="SSF101898">
    <property type="entry name" value="NHL repeat"/>
    <property type="match status" value="1"/>
</dbReference>
<dbReference type="InterPro" id="IPR050585">
    <property type="entry name" value="Xaa-Pro_dipeptidyl-ppase/CocE"/>
</dbReference>
<evidence type="ECO:0008006" key="3">
    <source>
        <dbReference type="Google" id="ProtNLM"/>
    </source>
</evidence>
<accession>A0AAD4XD03</accession>
<dbReference type="Proteomes" id="UP001202328">
    <property type="component" value="Unassembled WGS sequence"/>
</dbReference>
<protein>
    <recommendedName>
        <fullName evidence="3">S9 family peptidase</fullName>
    </recommendedName>
</protein>
<gene>
    <name evidence="1" type="ORF">MKW98_025683</name>
</gene>
<proteinExistence type="predicted"/>
<organism evidence="1 2">
    <name type="scientific">Papaver atlanticum</name>
    <dbReference type="NCBI Taxonomy" id="357466"/>
    <lineage>
        <taxon>Eukaryota</taxon>
        <taxon>Viridiplantae</taxon>
        <taxon>Streptophyta</taxon>
        <taxon>Embryophyta</taxon>
        <taxon>Tracheophyta</taxon>
        <taxon>Spermatophyta</taxon>
        <taxon>Magnoliopsida</taxon>
        <taxon>Ranunculales</taxon>
        <taxon>Papaveraceae</taxon>
        <taxon>Papaveroideae</taxon>
        <taxon>Papaver</taxon>
    </lineage>
</organism>
<dbReference type="PANTHER" id="PTHR43056:SF5">
    <property type="entry name" value="PEPTIDASE S9 PROLYL OLIGOPEPTIDASE CATALYTIC DOMAIN-CONTAINING PROTEIN"/>
    <property type="match status" value="1"/>
</dbReference>
<dbReference type="AlphaFoldDB" id="A0AAD4XD03"/>
<dbReference type="EMBL" id="JAJJMB010011896">
    <property type="protein sequence ID" value="KAI3895892.1"/>
    <property type="molecule type" value="Genomic_DNA"/>
</dbReference>